<dbReference type="GO" id="GO:0000136">
    <property type="term" value="C:mannan polymerase complex"/>
    <property type="evidence" value="ECO:0007669"/>
    <property type="project" value="TreeGrafter"/>
</dbReference>
<dbReference type="AlphaFoldDB" id="A1D5C0"/>
<dbReference type="SUPFAM" id="SSF52833">
    <property type="entry name" value="Thioredoxin-like"/>
    <property type="match status" value="1"/>
</dbReference>
<feature type="domain" description="GST N-terminal" evidence="2">
    <location>
        <begin position="307"/>
        <end position="407"/>
    </location>
</feature>
<dbReference type="GO" id="GO:0006487">
    <property type="term" value="P:protein N-linked glycosylation"/>
    <property type="evidence" value="ECO:0007669"/>
    <property type="project" value="TreeGrafter"/>
</dbReference>
<dbReference type="RefSeq" id="XP_001265510.1">
    <property type="nucleotide sequence ID" value="XM_001265509.1"/>
</dbReference>
<accession>A1D5C0</accession>
<dbReference type="PROSITE" id="PS50405">
    <property type="entry name" value="GST_CTER"/>
    <property type="match status" value="1"/>
</dbReference>
<evidence type="ECO:0000259" key="3">
    <source>
        <dbReference type="PROSITE" id="PS50405"/>
    </source>
</evidence>
<dbReference type="HOGENOM" id="CLU_497043_0_0_1"/>
<dbReference type="InterPro" id="IPR029044">
    <property type="entry name" value="Nucleotide-diphossugar_trans"/>
</dbReference>
<dbReference type="InterPro" id="IPR010987">
    <property type="entry name" value="Glutathione-S-Trfase_C-like"/>
</dbReference>
<dbReference type="GeneID" id="4590922"/>
<dbReference type="PANTHER" id="PTHR31834">
    <property type="entry name" value="INITIATION-SPECIFIC ALPHA-1,6-MANNOSYLTRANSFERASE"/>
    <property type="match status" value="1"/>
</dbReference>
<dbReference type="SFLD" id="SFLDS00019">
    <property type="entry name" value="Glutathione_Transferase_(cytos"/>
    <property type="match status" value="1"/>
</dbReference>
<dbReference type="InterPro" id="IPR036282">
    <property type="entry name" value="Glutathione-S-Trfase_C_sf"/>
</dbReference>
<dbReference type="EMBL" id="DS027688">
    <property type="protein sequence ID" value="EAW23613.1"/>
    <property type="molecule type" value="Genomic_DNA"/>
</dbReference>
<keyword evidence="4" id="KW-0328">Glycosyltransferase</keyword>
<dbReference type="InterPro" id="IPR004046">
    <property type="entry name" value="GST_C"/>
</dbReference>
<dbReference type="Pfam" id="PF00043">
    <property type="entry name" value="GST_C"/>
    <property type="match status" value="1"/>
</dbReference>
<dbReference type="SUPFAM" id="SSF47616">
    <property type="entry name" value="GST C-terminal domain-like"/>
    <property type="match status" value="1"/>
</dbReference>
<evidence type="ECO:0000259" key="2">
    <source>
        <dbReference type="PROSITE" id="PS50404"/>
    </source>
</evidence>
<evidence type="ECO:0000256" key="1">
    <source>
        <dbReference type="ARBA" id="ARBA00009003"/>
    </source>
</evidence>
<dbReference type="Gene3D" id="3.90.550.20">
    <property type="match status" value="1"/>
</dbReference>
<evidence type="ECO:0000313" key="4">
    <source>
        <dbReference type="EMBL" id="EAW23613.1"/>
    </source>
</evidence>
<dbReference type="Proteomes" id="UP000006702">
    <property type="component" value="Unassembled WGS sequence"/>
</dbReference>
<sequence length="548" mass="62133">MRPLVAIQAIIFFSILGLLYRYYGHHSHLSAVTGAYPVTEIAIPQTVHQLLLSMPDHPISQFEPSDHVISWQQSGWKVEYWSEEACLELAREVDASGTFAGAFETLPYAVLKSDFCRYLVLFGRGGVYSDLDVHLVQPLPWTVMGAEDQHHSPPNVIIGLEGDATTKGLPRSPQFVQWTMASTALHPMFRDLLTRIAERTPSFVKQVHALEGDAEVNVMDWTGPSVWTDTVLDYLGCSEEQIQNLRDLKDPVRIRDVMILPKRSFAVTQGEDHTSPDVLVKHYFSGTWKGCKNHWHGWSLPWLWNTYNMLIVHHLQRSQSERIVWLCEELGIPYQLKTYQRDAKTLLAPPELQQLYDSHMNQQIEVKLTDLVRHPTQAAPVIQDGTTTLAESGAIVEYILTKYASGKLTVPPTADNYADYLYFLHFANGYFQPALVGYSTVLRSGISRDDPSARFARRNFEQALRVLDDRLAKNTWLAGEEFTPADVMNVFTLTTARLFFPYSLAGYERILGYLQRVSQREAYKTAIAKGDPGLIPLISGEKPRPIRL</sequence>
<dbReference type="PANTHER" id="PTHR31834:SF1">
    <property type="entry name" value="INITIATION-SPECIFIC ALPHA-1,6-MANNOSYLTRANSFERASE"/>
    <property type="match status" value="1"/>
</dbReference>
<dbReference type="CDD" id="cd03046">
    <property type="entry name" value="GST_N_GTT1_like"/>
    <property type="match status" value="1"/>
</dbReference>
<dbReference type="VEuPathDB" id="FungiDB:NFIA_023240"/>
<protein>
    <submittedName>
        <fullName evidence="4">Alpha-1,6-mannosyltransferase subunit (Hoc1), putative</fullName>
    </submittedName>
</protein>
<dbReference type="InterPro" id="IPR007577">
    <property type="entry name" value="GlycoTrfase_DXD_sugar-bd_CS"/>
</dbReference>
<dbReference type="Gene3D" id="3.40.30.10">
    <property type="entry name" value="Glutaredoxin"/>
    <property type="match status" value="1"/>
</dbReference>
<dbReference type="Gene3D" id="1.20.1050.10">
    <property type="match status" value="1"/>
</dbReference>
<dbReference type="GO" id="GO:0000009">
    <property type="term" value="F:alpha-1,6-mannosyltransferase activity"/>
    <property type="evidence" value="ECO:0007669"/>
    <property type="project" value="InterPro"/>
</dbReference>
<dbReference type="Pfam" id="PF04488">
    <property type="entry name" value="Gly_transf_sug"/>
    <property type="match status" value="1"/>
</dbReference>
<reference evidence="5" key="1">
    <citation type="journal article" date="2008" name="PLoS Genet.">
        <title>Genomic islands in the pathogenic filamentous fungus Aspergillus fumigatus.</title>
        <authorList>
            <person name="Fedorova N.D."/>
            <person name="Khaldi N."/>
            <person name="Joardar V.S."/>
            <person name="Maiti R."/>
            <person name="Amedeo P."/>
            <person name="Anderson M.J."/>
            <person name="Crabtree J."/>
            <person name="Silva J.C."/>
            <person name="Badger J.H."/>
            <person name="Albarraq A."/>
            <person name="Angiuoli S."/>
            <person name="Bussey H."/>
            <person name="Bowyer P."/>
            <person name="Cotty P.J."/>
            <person name="Dyer P.S."/>
            <person name="Egan A."/>
            <person name="Galens K."/>
            <person name="Fraser-Liggett C.M."/>
            <person name="Haas B.J."/>
            <person name="Inman J.M."/>
            <person name="Kent R."/>
            <person name="Lemieux S."/>
            <person name="Malavazi I."/>
            <person name="Orvis J."/>
            <person name="Roemer T."/>
            <person name="Ronning C.M."/>
            <person name="Sundaram J.P."/>
            <person name="Sutton G."/>
            <person name="Turner G."/>
            <person name="Venter J.C."/>
            <person name="White O.R."/>
            <person name="Whitty B.R."/>
            <person name="Youngman P."/>
            <person name="Wolfe K.H."/>
            <person name="Goldman G.H."/>
            <person name="Wortman J.R."/>
            <person name="Jiang B."/>
            <person name="Denning D.W."/>
            <person name="Nierman W.C."/>
        </authorList>
    </citation>
    <scope>NUCLEOTIDE SEQUENCE [LARGE SCALE GENOMIC DNA]</scope>
    <source>
        <strain evidence="5">ATCC 1020 / DSM 3700 / CBS 544.65 / FGSC A1164 / JCM 1740 / NRRL 181 / WB 181</strain>
    </source>
</reference>
<keyword evidence="5" id="KW-1185">Reference proteome</keyword>
<dbReference type="Pfam" id="PF13409">
    <property type="entry name" value="GST_N_2"/>
    <property type="match status" value="1"/>
</dbReference>
<proteinExistence type="inferred from homology"/>
<dbReference type="KEGG" id="nfi:NFIA_023240"/>
<gene>
    <name evidence="4" type="ORF">NFIA_023240</name>
</gene>
<dbReference type="InterPro" id="IPR036249">
    <property type="entry name" value="Thioredoxin-like_sf"/>
</dbReference>
<organism evidence="4 5">
    <name type="scientific">Neosartorya fischeri (strain ATCC 1020 / DSM 3700 / CBS 544.65 / FGSC A1164 / JCM 1740 / NRRL 181 / WB 181)</name>
    <name type="common">Aspergillus fischerianus</name>
    <dbReference type="NCBI Taxonomy" id="331117"/>
    <lineage>
        <taxon>Eukaryota</taxon>
        <taxon>Fungi</taxon>
        <taxon>Dikarya</taxon>
        <taxon>Ascomycota</taxon>
        <taxon>Pezizomycotina</taxon>
        <taxon>Eurotiomycetes</taxon>
        <taxon>Eurotiomycetidae</taxon>
        <taxon>Eurotiales</taxon>
        <taxon>Aspergillaceae</taxon>
        <taxon>Aspergillus</taxon>
        <taxon>Aspergillus subgen. Fumigati</taxon>
    </lineage>
</organism>
<dbReference type="FunFam" id="3.90.550.20:FF:000009">
    <property type="entry name" value="Alpha-1,6-mannosyltransferase subunit (Hoc1)"/>
    <property type="match status" value="1"/>
</dbReference>
<dbReference type="InterPro" id="IPR004045">
    <property type="entry name" value="Glutathione_S-Trfase_N"/>
</dbReference>
<evidence type="ECO:0000313" key="5">
    <source>
        <dbReference type="Proteomes" id="UP000006702"/>
    </source>
</evidence>
<dbReference type="OMA" id="MGSEDEH"/>
<feature type="domain" description="GST C-terminal" evidence="3">
    <location>
        <begin position="413"/>
        <end position="546"/>
    </location>
</feature>
<dbReference type="eggNOG" id="KOG0867">
    <property type="taxonomic scope" value="Eukaryota"/>
</dbReference>
<comment type="similarity">
    <text evidence="1">Belongs to the glycosyltransferase 32 family.</text>
</comment>
<dbReference type="OrthoDB" id="409543at2759"/>
<dbReference type="SUPFAM" id="SSF53448">
    <property type="entry name" value="Nucleotide-diphospho-sugar transferases"/>
    <property type="match status" value="1"/>
</dbReference>
<dbReference type="InterPro" id="IPR040079">
    <property type="entry name" value="Glutathione_S-Trfase"/>
</dbReference>
<dbReference type="InterPro" id="IPR039367">
    <property type="entry name" value="Och1-like"/>
</dbReference>
<keyword evidence="4" id="KW-0808">Transferase</keyword>
<name>A1D5C0_NEOFI</name>
<dbReference type="PROSITE" id="PS50404">
    <property type="entry name" value="GST_NTER"/>
    <property type="match status" value="1"/>
</dbReference>